<proteinExistence type="predicted"/>
<evidence type="ECO:0000313" key="1">
    <source>
        <dbReference type="EMBL" id="GER55510.1"/>
    </source>
</evidence>
<gene>
    <name evidence="1" type="ORF">STAS_33173</name>
</gene>
<dbReference type="OrthoDB" id="1829886at2759"/>
<feature type="non-terminal residue" evidence="1">
    <location>
        <position position="1"/>
    </location>
</feature>
<protein>
    <submittedName>
        <fullName evidence="1">Disease resistance protein</fullName>
    </submittedName>
</protein>
<dbReference type="Proteomes" id="UP000325081">
    <property type="component" value="Unassembled WGS sequence"/>
</dbReference>
<sequence>AASVPKTSISIETVKADEAELPEAGAIAGAPPSVVPMPAVGAPATALGADTWQAAGRAKALVMLRVTPSWALLRKVSHRHCASVFSTVFRPEQHVPSGFVAVPPAVTYDRQSAMLSTRLEQSTAGAGAEGAAETPAAADRVRRTQMTGNLTAIFFCFSFFVTARGRVEVSNVNEVSTSDDSFGGFRVFLAHLEIWAQLSNKRGKKNHGFLSFKEQFYY</sequence>
<accession>A0A5A7RDU0</accession>
<evidence type="ECO:0000313" key="2">
    <source>
        <dbReference type="Proteomes" id="UP000325081"/>
    </source>
</evidence>
<organism evidence="1 2">
    <name type="scientific">Striga asiatica</name>
    <name type="common">Asiatic witchweed</name>
    <name type="synonym">Buchnera asiatica</name>
    <dbReference type="NCBI Taxonomy" id="4170"/>
    <lineage>
        <taxon>Eukaryota</taxon>
        <taxon>Viridiplantae</taxon>
        <taxon>Streptophyta</taxon>
        <taxon>Embryophyta</taxon>
        <taxon>Tracheophyta</taxon>
        <taxon>Spermatophyta</taxon>
        <taxon>Magnoliopsida</taxon>
        <taxon>eudicotyledons</taxon>
        <taxon>Gunneridae</taxon>
        <taxon>Pentapetalae</taxon>
        <taxon>asterids</taxon>
        <taxon>lamiids</taxon>
        <taxon>Lamiales</taxon>
        <taxon>Orobanchaceae</taxon>
        <taxon>Buchnereae</taxon>
        <taxon>Striga</taxon>
    </lineage>
</organism>
<feature type="non-terminal residue" evidence="1">
    <location>
        <position position="218"/>
    </location>
</feature>
<dbReference type="EMBL" id="BKCP01011959">
    <property type="protein sequence ID" value="GER55510.1"/>
    <property type="molecule type" value="Genomic_DNA"/>
</dbReference>
<name>A0A5A7RDU0_STRAF</name>
<comment type="caution">
    <text evidence="1">The sequence shown here is derived from an EMBL/GenBank/DDBJ whole genome shotgun (WGS) entry which is preliminary data.</text>
</comment>
<dbReference type="AlphaFoldDB" id="A0A5A7RDU0"/>
<reference evidence="2" key="1">
    <citation type="journal article" date="2019" name="Curr. Biol.">
        <title>Genome Sequence of Striga asiatica Provides Insight into the Evolution of Plant Parasitism.</title>
        <authorList>
            <person name="Yoshida S."/>
            <person name="Kim S."/>
            <person name="Wafula E.K."/>
            <person name="Tanskanen J."/>
            <person name="Kim Y.M."/>
            <person name="Honaas L."/>
            <person name="Yang Z."/>
            <person name="Spallek T."/>
            <person name="Conn C.E."/>
            <person name="Ichihashi Y."/>
            <person name="Cheong K."/>
            <person name="Cui S."/>
            <person name="Der J.P."/>
            <person name="Gundlach H."/>
            <person name="Jiao Y."/>
            <person name="Hori C."/>
            <person name="Ishida J.K."/>
            <person name="Kasahara H."/>
            <person name="Kiba T."/>
            <person name="Kim M.S."/>
            <person name="Koo N."/>
            <person name="Laohavisit A."/>
            <person name="Lee Y.H."/>
            <person name="Lumba S."/>
            <person name="McCourt P."/>
            <person name="Mortimer J.C."/>
            <person name="Mutuku J.M."/>
            <person name="Nomura T."/>
            <person name="Sasaki-Sekimoto Y."/>
            <person name="Seto Y."/>
            <person name="Wang Y."/>
            <person name="Wakatake T."/>
            <person name="Sakakibara H."/>
            <person name="Demura T."/>
            <person name="Yamaguchi S."/>
            <person name="Yoneyama K."/>
            <person name="Manabe R.I."/>
            <person name="Nelson D.C."/>
            <person name="Schulman A.H."/>
            <person name="Timko M.P."/>
            <person name="dePamphilis C.W."/>
            <person name="Choi D."/>
            <person name="Shirasu K."/>
        </authorList>
    </citation>
    <scope>NUCLEOTIDE SEQUENCE [LARGE SCALE GENOMIC DNA]</scope>
    <source>
        <strain evidence="2">cv. UVA1</strain>
    </source>
</reference>
<keyword evidence="2" id="KW-1185">Reference proteome</keyword>